<dbReference type="EnsemblPlants" id="HORVU.MOREX.r3.7HG0734650.1">
    <property type="protein sequence ID" value="HORVU.MOREX.r3.7HG0734650.1.CDS1"/>
    <property type="gene ID" value="HORVU.MOREX.r3.7HG0734650"/>
</dbReference>
<reference evidence="3" key="1">
    <citation type="journal article" date="2012" name="Nature">
        <title>A physical, genetic and functional sequence assembly of the barley genome.</title>
        <authorList>
            <consortium name="The International Barley Genome Sequencing Consortium"/>
            <person name="Mayer K.F."/>
            <person name="Waugh R."/>
            <person name="Brown J.W."/>
            <person name="Schulman A."/>
            <person name="Langridge P."/>
            <person name="Platzer M."/>
            <person name="Fincher G.B."/>
            <person name="Muehlbauer G.J."/>
            <person name="Sato K."/>
            <person name="Close T.J."/>
            <person name="Wise R.P."/>
            <person name="Stein N."/>
        </authorList>
    </citation>
    <scope>NUCLEOTIDE SEQUENCE [LARGE SCALE GENOMIC DNA]</scope>
    <source>
        <strain evidence="3">cv. Morex</strain>
    </source>
</reference>
<feature type="region of interest" description="Disordered" evidence="1">
    <location>
        <begin position="1"/>
        <end position="22"/>
    </location>
</feature>
<name>A0A8I6YZC2_HORVV</name>
<accession>A0A8I6YZC2</accession>
<dbReference type="Proteomes" id="UP000011116">
    <property type="component" value="Chromosome 7H"/>
</dbReference>
<keyword evidence="3" id="KW-1185">Reference proteome</keyword>
<protein>
    <submittedName>
        <fullName evidence="2">Uncharacterized protein</fullName>
    </submittedName>
</protein>
<evidence type="ECO:0000313" key="3">
    <source>
        <dbReference type="Proteomes" id="UP000011116"/>
    </source>
</evidence>
<reference evidence="2" key="3">
    <citation type="submission" date="2022-01" db="UniProtKB">
        <authorList>
            <consortium name="EnsemblPlants"/>
        </authorList>
    </citation>
    <scope>IDENTIFICATION</scope>
    <source>
        <strain evidence="2">subsp. vulgare</strain>
    </source>
</reference>
<feature type="compositionally biased region" description="Low complexity" evidence="1">
    <location>
        <begin position="75"/>
        <end position="91"/>
    </location>
</feature>
<dbReference type="Gramene" id="HORVU.MOREX.r3.7HG0734650.1">
    <property type="protein sequence ID" value="HORVU.MOREX.r3.7HG0734650.1.CDS1"/>
    <property type="gene ID" value="HORVU.MOREX.r3.7HG0734650"/>
</dbReference>
<feature type="region of interest" description="Disordered" evidence="1">
    <location>
        <begin position="69"/>
        <end position="105"/>
    </location>
</feature>
<proteinExistence type="predicted"/>
<feature type="compositionally biased region" description="Basic residues" evidence="1">
    <location>
        <begin position="94"/>
        <end position="105"/>
    </location>
</feature>
<evidence type="ECO:0000313" key="2">
    <source>
        <dbReference type="EnsemblPlants" id="HORVU.MOREX.r3.7HG0734650.1.CDS1"/>
    </source>
</evidence>
<sequence length="105" mass="11347">MAGGPLAGAESLSQQYVDEQQLDDQQFEEMCQRHGPSHLPGRRQRVPPAPAQKTVLEIRFDKGYPEFSDGTSCNGVGVDDAAETAGGAETGMSRRMRKKLARAAV</sequence>
<organism evidence="2 3">
    <name type="scientific">Hordeum vulgare subsp. vulgare</name>
    <name type="common">Domesticated barley</name>
    <dbReference type="NCBI Taxonomy" id="112509"/>
    <lineage>
        <taxon>Eukaryota</taxon>
        <taxon>Viridiplantae</taxon>
        <taxon>Streptophyta</taxon>
        <taxon>Embryophyta</taxon>
        <taxon>Tracheophyta</taxon>
        <taxon>Spermatophyta</taxon>
        <taxon>Magnoliopsida</taxon>
        <taxon>Liliopsida</taxon>
        <taxon>Poales</taxon>
        <taxon>Poaceae</taxon>
        <taxon>BOP clade</taxon>
        <taxon>Pooideae</taxon>
        <taxon>Triticodae</taxon>
        <taxon>Triticeae</taxon>
        <taxon>Hordeinae</taxon>
        <taxon>Hordeum</taxon>
    </lineage>
</organism>
<dbReference type="AlphaFoldDB" id="A0A8I6YZC2"/>
<dbReference type="Gramene" id="HORVU.MOREX.r2.7HG0609460.1">
    <property type="protein sequence ID" value="HORVU.MOREX.r2.7HG0609460.1.CDS.1"/>
    <property type="gene ID" value="HORVU.MOREX.r2.7HG0609460"/>
</dbReference>
<evidence type="ECO:0000256" key="1">
    <source>
        <dbReference type="SAM" id="MobiDB-lite"/>
    </source>
</evidence>
<reference evidence="2" key="2">
    <citation type="submission" date="2020-10" db="EMBL/GenBank/DDBJ databases">
        <authorList>
            <person name="Scholz U."/>
            <person name="Mascher M."/>
            <person name="Fiebig A."/>
        </authorList>
    </citation>
    <scope>NUCLEOTIDE SEQUENCE [LARGE SCALE GENOMIC DNA]</scope>
    <source>
        <strain evidence="2">cv. Morex</strain>
    </source>
</reference>